<feature type="region of interest" description="Disordered" evidence="1">
    <location>
        <begin position="236"/>
        <end position="303"/>
    </location>
</feature>
<proteinExistence type="predicted"/>
<dbReference type="CDD" id="cd12797">
    <property type="entry name" value="M23_peptidase"/>
    <property type="match status" value="1"/>
</dbReference>
<feature type="transmembrane region" description="Helical" evidence="2">
    <location>
        <begin position="27"/>
        <end position="47"/>
    </location>
</feature>
<keyword evidence="2" id="KW-0812">Transmembrane</keyword>
<evidence type="ECO:0000256" key="2">
    <source>
        <dbReference type="SAM" id="Phobius"/>
    </source>
</evidence>
<dbReference type="PANTHER" id="PTHR21666:SF291">
    <property type="entry name" value="STAGE II SPORULATION PROTEIN Q"/>
    <property type="match status" value="1"/>
</dbReference>
<evidence type="ECO:0000256" key="1">
    <source>
        <dbReference type="SAM" id="MobiDB-lite"/>
    </source>
</evidence>
<organism evidence="4">
    <name type="scientific">Alkalihalophilus sp. As8PL</name>
    <dbReference type="NCBI Taxonomy" id="3237103"/>
    <lineage>
        <taxon>Bacteria</taxon>
        <taxon>Bacillati</taxon>
        <taxon>Bacillota</taxon>
        <taxon>Bacilli</taxon>
        <taxon>Bacillales</taxon>
        <taxon>Bacillaceae</taxon>
        <taxon>Alkalihalophilus</taxon>
    </lineage>
</organism>
<feature type="compositionally biased region" description="Acidic residues" evidence="1">
    <location>
        <begin position="274"/>
        <end position="303"/>
    </location>
</feature>
<evidence type="ECO:0000313" key="4">
    <source>
        <dbReference type="EMBL" id="XDI35541.1"/>
    </source>
</evidence>
<dbReference type="InterPro" id="IPR050570">
    <property type="entry name" value="Cell_wall_metabolism_enzyme"/>
</dbReference>
<dbReference type="InterPro" id="IPR016047">
    <property type="entry name" value="M23ase_b-sheet_dom"/>
</dbReference>
<dbReference type="InterPro" id="IPR011055">
    <property type="entry name" value="Dup_hybrid_motif"/>
</dbReference>
<name>A0AB39BQ61_9BACI</name>
<keyword evidence="2" id="KW-0472">Membrane</keyword>
<accession>A0AB39BQ61</accession>
<dbReference type="EMBL" id="CP162551">
    <property type="protein sequence ID" value="XDI35541.1"/>
    <property type="molecule type" value="Genomic_DNA"/>
</dbReference>
<feature type="domain" description="M23ase beta-sheet core" evidence="3">
    <location>
        <begin position="124"/>
        <end position="222"/>
    </location>
</feature>
<sequence>MREEENKRSSKNEENSFDLQSFLKKRWVVPAVYLVAAAGVLSAVLFMQGGDESSAPGEGVEVVDPSQDGMYGEEAVEVTAANEVVKKPVVEEEGIEVVVHYFDEAGSAEEKEQALVYYNNEYRQNKGIDFGHVENASFDVVAALSGTVLKSEKDALLGYVVEVDHDNGIVTHYHSLDKVDLAEGEVVKQGDVIGQAARNLYNQDAGVHVHFAIRQDGIAVNPSDVFEQPIDSIGDAVKKQQEAAEAEEEAPAEGTEPAEGDGEDKPAEEKPDALGDEDEVEVETPAEDEDGAEDSDEEENTIG</sequence>
<dbReference type="SUPFAM" id="SSF51261">
    <property type="entry name" value="Duplicated hybrid motif"/>
    <property type="match status" value="1"/>
</dbReference>
<dbReference type="Gene3D" id="2.70.70.10">
    <property type="entry name" value="Glucose Permease (Domain IIA)"/>
    <property type="match status" value="1"/>
</dbReference>
<dbReference type="PANTHER" id="PTHR21666">
    <property type="entry name" value="PEPTIDASE-RELATED"/>
    <property type="match status" value="1"/>
</dbReference>
<dbReference type="GO" id="GO:0004222">
    <property type="term" value="F:metalloendopeptidase activity"/>
    <property type="evidence" value="ECO:0007669"/>
    <property type="project" value="TreeGrafter"/>
</dbReference>
<dbReference type="Pfam" id="PF01551">
    <property type="entry name" value="Peptidase_M23"/>
    <property type="match status" value="1"/>
</dbReference>
<feature type="compositionally biased region" description="Basic and acidic residues" evidence="1">
    <location>
        <begin position="263"/>
        <end position="273"/>
    </location>
</feature>
<reference evidence="4" key="1">
    <citation type="submission" date="2024-07" db="EMBL/GenBank/DDBJ databases">
        <title>Identification and characteristics of an arsenic-resistant bacterial isolate, which belongs to a novel species.</title>
        <authorList>
            <person name="Juszczyk A."/>
            <person name="Kowalczyk A."/>
            <person name="Was K."/>
            <person name="Kosowicz W."/>
            <person name="Budzyn A."/>
            <person name="Latowski D."/>
        </authorList>
    </citation>
    <scope>NUCLEOTIDE SEQUENCE</scope>
    <source>
        <strain evidence="4">As8PL</strain>
    </source>
</reference>
<gene>
    <name evidence="4" type="ORF">AB3N04_12535</name>
</gene>
<evidence type="ECO:0000259" key="3">
    <source>
        <dbReference type="Pfam" id="PF01551"/>
    </source>
</evidence>
<feature type="compositionally biased region" description="Acidic residues" evidence="1">
    <location>
        <begin position="244"/>
        <end position="262"/>
    </location>
</feature>
<dbReference type="RefSeq" id="WP_368503093.1">
    <property type="nucleotide sequence ID" value="NZ_CP162551.1"/>
</dbReference>
<dbReference type="AlphaFoldDB" id="A0AB39BQ61"/>
<keyword evidence="2" id="KW-1133">Transmembrane helix</keyword>
<protein>
    <submittedName>
        <fullName evidence="4">Peptidoglycan DD-metalloendopeptidase family protein</fullName>
    </submittedName>
</protein>